<dbReference type="Gene3D" id="1.10.287.1060">
    <property type="entry name" value="ESAT-6-like"/>
    <property type="match status" value="1"/>
</dbReference>
<organism evidence="2 3">
    <name type="scientific">Actinoalloteichus hoggarensis</name>
    <dbReference type="NCBI Taxonomy" id="1470176"/>
    <lineage>
        <taxon>Bacteria</taxon>
        <taxon>Bacillati</taxon>
        <taxon>Actinomycetota</taxon>
        <taxon>Actinomycetes</taxon>
        <taxon>Pseudonocardiales</taxon>
        <taxon>Pseudonocardiaceae</taxon>
        <taxon>Actinoalloteichus</taxon>
    </lineage>
</organism>
<dbReference type="Proteomes" id="UP000204221">
    <property type="component" value="Chromosome"/>
</dbReference>
<dbReference type="InterPro" id="IPR010427">
    <property type="entry name" value="DUF1023"/>
</dbReference>
<keyword evidence="3" id="KW-1185">Reference proteome</keyword>
<gene>
    <name evidence="2" type="ORF">AHOG_04305</name>
</gene>
<name>A0A221VYD3_9PSEU</name>
<dbReference type="InterPro" id="IPR029058">
    <property type="entry name" value="AB_hydrolase_fold"/>
</dbReference>
<feature type="domain" description="DUF1023" evidence="1">
    <location>
        <begin position="312"/>
        <end position="489"/>
    </location>
</feature>
<dbReference type="EMBL" id="CP022521">
    <property type="protein sequence ID" value="ASO18517.1"/>
    <property type="molecule type" value="Genomic_DNA"/>
</dbReference>
<evidence type="ECO:0000259" key="1">
    <source>
        <dbReference type="Pfam" id="PF06259"/>
    </source>
</evidence>
<dbReference type="KEGG" id="ahg:AHOG_04305"/>
<reference evidence="2 3" key="1">
    <citation type="submission" date="2017-07" db="EMBL/GenBank/DDBJ databases">
        <title>Complete genome sequence of Actinoalloteichus hoggarensis DSM 45943, type strain of Actinoalloteichus hoggarensis.</title>
        <authorList>
            <person name="Ruckert C."/>
            <person name="Nouioui I."/>
            <person name="Willmese J."/>
            <person name="van Wezel G."/>
            <person name="Klenk H.-P."/>
            <person name="Kalinowski J."/>
            <person name="Zotchev S.B."/>
        </authorList>
    </citation>
    <scope>NUCLEOTIDE SEQUENCE [LARGE SCALE GENOMIC DNA]</scope>
    <source>
        <strain evidence="2 3">DSM 45943</strain>
    </source>
</reference>
<evidence type="ECO:0000313" key="3">
    <source>
        <dbReference type="Proteomes" id="UP000204221"/>
    </source>
</evidence>
<dbReference type="OrthoDB" id="5969911at2"/>
<dbReference type="AlphaFoldDB" id="A0A221VYD3"/>
<proteinExistence type="predicted"/>
<dbReference type="Pfam" id="PF06259">
    <property type="entry name" value="Abhydrolase_8"/>
    <property type="match status" value="1"/>
</dbReference>
<sequence length="570" mass="60867">MVGLADVRGWRPSDLESVFDRLGTHRDALVGLDDELSDTRSPDGWSGDAAEAASLRHDELSEEMRRLVAGLAAVRRGTAEAADALVAVRTALAEAEELARSHGFQVQENGIVVDVAPPQVAPSQVDTVRRERELIRAEVIERVNQVVRRAADIDADLAAVLRAAANDAVDDGESASLVDADAAGAGQGGLSTLGPPTDADPSANAGWWDSLSEAERARLLTDSPELIGNLDGLPAAVRDEANRARLDGERDRLEAEIADLQRRLDDRLLGGWFTDLDDRLDEAREKLAAVDAVENTLDRGDRQLLLFDLSHDQARAAVAVGDVDTADHVAVLTPGFTTTVQGSLEGYDHQMRELRRQAEDESLRYGDGGSVATVAWLGYDAPQADWGLLSPADAVWSREPAQRGAEELADFYRGIDASRAEDPHLTALGHSYGSTTTGYALQQDTGVDDAIFFGSPGLGTSDVADLRIPPGGAYVIEARNDAVADFGGLAPFGSDPNQLDGVTGLSAREERLPDGRRLSESVGHSAYLAPDSTSQYNISVIVSGNEDRAVHDDGRGFGDRLSGLVPDLYR</sequence>
<evidence type="ECO:0000313" key="2">
    <source>
        <dbReference type="EMBL" id="ASO18517.1"/>
    </source>
</evidence>
<accession>A0A221VYD3</accession>
<protein>
    <recommendedName>
        <fullName evidence="1">DUF1023 domain-containing protein</fullName>
    </recommendedName>
</protein>
<dbReference type="SUPFAM" id="SSF53474">
    <property type="entry name" value="alpha/beta-Hydrolases"/>
    <property type="match status" value="1"/>
</dbReference>
<dbReference type="RefSeq" id="WP_093940196.1">
    <property type="nucleotide sequence ID" value="NZ_CP022521.1"/>
</dbReference>